<proteinExistence type="predicted"/>
<feature type="region of interest" description="Disordered" evidence="1">
    <location>
        <begin position="23"/>
        <end position="97"/>
    </location>
</feature>
<evidence type="ECO:0000256" key="2">
    <source>
        <dbReference type="SAM" id="SignalP"/>
    </source>
</evidence>
<dbReference type="PROSITE" id="PS51257">
    <property type="entry name" value="PROKAR_LIPOPROTEIN"/>
    <property type="match status" value="1"/>
</dbReference>
<dbReference type="RefSeq" id="WP_244178934.1">
    <property type="nucleotide sequence ID" value="NZ_CP163445.1"/>
</dbReference>
<protein>
    <recommendedName>
        <fullName evidence="4">HNH endonuclease</fullName>
    </recommendedName>
</protein>
<sequence length="243" mass="24420">MQAPARGALAMAAAVLLAAAAGCSSGGGHTAKPADGKESNHSAAAAPAGDAAAPANIATGPGPKSSYDAQPQPAAGSCHYRYTADKQPLPDPKCTPGAISPAVTQANLKDTICKQGGYTSTVRPPANITGKEKAENAKSYGYSGPMGDSEYDHLISLQLGGDPNDPRNLWVQPPSPDHVPGKGPNNPKDSVETHLHTALCKGQVTLAQVQSAIATDWTTAEAKLNIKGGGAPSAAPDADGDGE</sequence>
<feature type="compositionally biased region" description="Low complexity" evidence="1">
    <location>
        <begin position="43"/>
        <end position="63"/>
    </location>
</feature>
<evidence type="ECO:0008006" key="4">
    <source>
        <dbReference type="Google" id="ProtNLM"/>
    </source>
</evidence>
<dbReference type="EMBL" id="CP163445">
    <property type="protein sequence ID" value="XDQ77475.1"/>
    <property type="molecule type" value="Genomic_DNA"/>
</dbReference>
<evidence type="ECO:0000313" key="3">
    <source>
        <dbReference type="EMBL" id="XDQ77475.1"/>
    </source>
</evidence>
<feature type="signal peptide" evidence="2">
    <location>
        <begin position="1"/>
        <end position="20"/>
    </location>
</feature>
<evidence type="ECO:0000256" key="1">
    <source>
        <dbReference type="SAM" id="MobiDB-lite"/>
    </source>
</evidence>
<name>A0AB39TAB2_9ACTN</name>
<keyword evidence="2" id="KW-0732">Signal</keyword>
<dbReference type="AlphaFoldDB" id="A0AB39TAB2"/>
<feature type="region of interest" description="Disordered" evidence="1">
    <location>
        <begin position="116"/>
        <end position="191"/>
    </location>
</feature>
<organism evidence="3">
    <name type="scientific">Streptomyces sp. Y1</name>
    <dbReference type="NCBI Taxonomy" id="3238634"/>
    <lineage>
        <taxon>Bacteria</taxon>
        <taxon>Bacillati</taxon>
        <taxon>Actinomycetota</taxon>
        <taxon>Actinomycetes</taxon>
        <taxon>Kitasatosporales</taxon>
        <taxon>Streptomycetaceae</taxon>
        <taxon>Streptomyces</taxon>
    </lineage>
</organism>
<accession>A0AB39TAB2</accession>
<gene>
    <name evidence="3" type="ORF">AB2U05_02740</name>
</gene>
<feature type="chain" id="PRO_5044275115" description="HNH endonuclease" evidence="2">
    <location>
        <begin position="21"/>
        <end position="243"/>
    </location>
</feature>
<reference evidence="3" key="1">
    <citation type="submission" date="2024-07" db="EMBL/GenBank/DDBJ databases">
        <authorList>
            <person name="Yu S.T."/>
        </authorList>
    </citation>
    <scope>NUCLEOTIDE SEQUENCE</scope>
    <source>
        <strain evidence="3">Y1</strain>
    </source>
</reference>